<evidence type="ECO:0000313" key="4">
    <source>
        <dbReference type="Proteomes" id="UP000188181"/>
    </source>
</evidence>
<dbReference type="InterPro" id="IPR001791">
    <property type="entry name" value="Laminin_G"/>
</dbReference>
<feature type="domain" description="Laminin G" evidence="2">
    <location>
        <begin position="120"/>
        <end position="230"/>
    </location>
</feature>
<dbReference type="OrthoDB" id="41724at2"/>
<dbReference type="Gene3D" id="2.60.120.200">
    <property type="match status" value="1"/>
</dbReference>
<dbReference type="SUPFAM" id="SSF49899">
    <property type="entry name" value="Concanavalin A-like lectins/glucanases"/>
    <property type="match status" value="1"/>
</dbReference>
<dbReference type="RefSeq" id="WP_146683841.1">
    <property type="nucleotide sequence ID" value="NZ_CP019646.1"/>
</dbReference>
<dbReference type="SUPFAM" id="SSF69318">
    <property type="entry name" value="Integrin alpha N-terminal domain"/>
    <property type="match status" value="2"/>
</dbReference>
<dbReference type="STRING" id="1851148.SMSP2_02061"/>
<keyword evidence="1" id="KW-0732">Signal</keyword>
<evidence type="ECO:0000313" key="3">
    <source>
        <dbReference type="EMBL" id="AQQ71684.1"/>
    </source>
</evidence>
<dbReference type="Pfam" id="PF02210">
    <property type="entry name" value="Laminin_G_2"/>
    <property type="match status" value="1"/>
</dbReference>
<dbReference type="EMBL" id="CP019646">
    <property type="protein sequence ID" value="AQQ71684.1"/>
    <property type="molecule type" value="Genomic_DNA"/>
</dbReference>
<evidence type="ECO:0000259" key="2">
    <source>
        <dbReference type="Pfam" id="PF02210"/>
    </source>
</evidence>
<dbReference type="Gene3D" id="2.130.10.130">
    <property type="entry name" value="Integrin alpha, N-terminal"/>
    <property type="match status" value="1"/>
</dbReference>
<dbReference type="InterPro" id="IPR028994">
    <property type="entry name" value="Integrin_alpha_N"/>
</dbReference>
<dbReference type="InterPro" id="IPR013320">
    <property type="entry name" value="ConA-like_dom_sf"/>
</dbReference>
<name>A0A1Q2MGB1_9BACT</name>
<evidence type="ECO:0000256" key="1">
    <source>
        <dbReference type="SAM" id="SignalP"/>
    </source>
</evidence>
<gene>
    <name evidence="3" type="ORF">SMSP2_02061</name>
</gene>
<keyword evidence="4" id="KW-1185">Reference proteome</keyword>
<feature type="chain" id="PRO_5010257417" description="Laminin G domain-containing protein" evidence="1">
    <location>
        <begin position="29"/>
        <end position="1029"/>
    </location>
</feature>
<protein>
    <recommendedName>
        <fullName evidence="2">Laminin G domain-containing protein</fullName>
    </recommendedName>
</protein>
<dbReference type="PANTHER" id="PTHR44103:SF1">
    <property type="entry name" value="PROPROTEIN CONVERTASE P"/>
    <property type="match status" value="1"/>
</dbReference>
<organism evidence="3 4">
    <name type="scientific">Limihaloglobus sulfuriphilus</name>
    <dbReference type="NCBI Taxonomy" id="1851148"/>
    <lineage>
        <taxon>Bacteria</taxon>
        <taxon>Pseudomonadati</taxon>
        <taxon>Planctomycetota</taxon>
        <taxon>Phycisphaerae</taxon>
        <taxon>Sedimentisphaerales</taxon>
        <taxon>Sedimentisphaeraceae</taxon>
        <taxon>Limihaloglobus</taxon>
    </lineage>
</organism>
<accession>A0A1Q2MGB1</accession>
<dbReference type="KEGG" id="pbas:SMSP2_02061"/>
<dbReference type="PANTHER" id="PTHR44103">
    <property type="entry name" value="PROPROTEIN CONVERTASE P"/>
    <property type="match status" value="1"/>
</dbReference>
<dbReference type="Proteomes" id="UP000188181">
    <property type="component" value="Chromosome"/>
</dbReference>
<reference evidence="4" key="1">
    <citation type="submission" date="2017-02" db="EMBL/GenBank/DDBJ databases">
        <title>Comparative genomics and description of representatives of a novel lineage of planctomycetes thriving in anoxic sediments.</title>
        <authorList>
            <person name="Spring S."/>
            <person name="Bunk B."/>
            <person name="Sproer C."/>
        </authorList>
    </citation>
    <scope>NUCLEOTIDE SEQUENCE [LARGE SCALE GENOMIC DNA]</scope>
    <source>
        <strain evidence="4">SM-Chi-D1</strain>
    </source>
</reference>
<sequence>MSCIPANKQILLLFCALLALSCSGQVLFYNSFENPEFEADYAAGTAKALYHDMLKPVEGKTGQGIWCKPNEYIRFETDENISLEEGTILFWVKPNYTPPRFRQEFGREMQALFSIRIRTDHLIQLRLINDKTAPRLRLMTGGDNNKKSNINIDIPGWQKDQWHQIMISWKQPGRLALAVDDQKPVAAEDAHLPLMPEAMLYDMFFGTNSKQSRVFQMEHFDGVIDEVYIFDEWLVRDKPQIKPKAKKPKLPSHVTAQPDWVSENSQRLNFYVKPESSQWQNVPVKSDIDLGLDWKKLSPQRKRAAINNFRLVRFDTRTGRPVVYDEKLDGHKKYFRPFTVTSEIYSASKAVLRFVHAGTEEAGYSFCYDLNHVYDSPFPLEIPMVGNGDRLRIGLKTSIGNLAGTIAGVFDVGDIDGDGDLDIWLNSGTVRTPKCSDLMTGHYFYENISNETGVENIYAPAKLIIRDNTPTGYISGVVIPVIADINHDGKDDLLMLGRSCQEWWEWEFINDKPVVTKIHKLRFEGPVLDTEIKTFWFDWDGDGLGDVITSELPNIGKDEVTPIVRVYRNVGTKENPAIDTNNPQDIAVDKVDLQWCYIPVDWDCDGDIDFISSGFTHEMYFHENIGGTKTAPKFAAAKRLKTMDRREITIPNSVVTIKIADKDQDGDMDILWGSEAGCIGFVENIAGPGRMPVLRNTVYLQQVRPILDAGAINIPKLVDWDDDGDKDIIAGASNAIVYFENQGSDDRPLWKWGEDMTAGGFPIWLPAGDDGSVQGIEELGWQYNNPEVADWDGDGLKDLIMSGIRGEHHFFKNIGRKGSPRLAKGQLIKVDWQGEPLKPAWLPFQPVGNELITVWRTKPVAMDWNNDGLCDYITLDHKGAMALYLRAEDPNGKLILKPGKNIFEIDGPYSQGLVWNRPENATRGRSGRTIINITDWDKDGDYDLVYDNVNARYYENTRDNQRPLWVDRGDLVKERLTNHNAGPALVDWDNDGSLDLFVGSESGRIFYFSRAYIDGPAPTVIQIKNEEQK</sequence>
<dbReference type="AlphaFoldDB" id="A0A1Q2MGB1"/>
<proteinExistence type="predicted"/>
<feature type="signal peptide" evidence="1">
    <location>
        <begin position="1"/>
        <end position="28"/>
    </location>
</feature>